<dbReference type="AlphaFoldDB" id="Q0V1K8"/>
<organism evidence="2 3">
    <name type="scientific">Phaeosphaeria nodorum (strain SN15 / ATCC MYA-4574 / FGSC 10173)</name>
    <name type="common">Glume blotch fungus</name>
    <name type="synonym">Parastagonospora nodorum</name>
    <dbReference type="NCBI Taxonomy" id="321614"/>
    <lineage>
        <taxon>Eukaryota</taxon>
        <taxon>Fungi</taxon>
        <taxon>Dikarya</taxon>
        <taxon>Ascomycota</taxon>
        <taxon>Pezizomycotina</taxon>
        <taxon>Dothideomycetes</taxon>
        <taxon>Pleosporomycetidae</taxon>
        <taxon>Pleosporales</taxon>
        <taxon>Pleosporineae</taxon>
        <taxon>Phaeosphaeriaceae</taxon>
        <taxon>Parastagonospora</taxon>
    </lineage>
</organism>
<dbReference type="RefSeq" id="XP_001792723.1">
    <property type="nucleotide sequence ID" value="XM_001792671.1"/>
</dbReference>
<reference evidence="3" key="1">
    <citation type="journal article" date="2007" name="Plant Cell">
        <title>Dothideomycete-plant interactions illuminated by genome sequencing and EST analysis of the wheat pathogen Stagonospora nodorum.</title>
        <authorList>
            <person name="Hane J.K."/>
            <person name="Lowe R.G."/>
            <person name="Solomon P.S."/>
            <person name="Tan K.C."/>
            <person name="Schoch C.L."/>
            <person name="Spatafora J.W."/>
            <person name="Crous P.W."/>
            <person name="Kodira C."/>
            <person name="Birren B.W."/>
            <person name="Galagan J.E."/>
            <person name="Torriani S.F."/>
            <person name="McDonald B.A."/>
            <person name="Oliver R.P."/>
        </authorList>
    </citation>
    <scope>NUCLEOTIDE SEQUENCE [LARGE SCALE GENOMIC DNA]</scope>
    <source>
        <strain evidence="3">SN15 / ATCC MYA-4574 / FGSC 10173</strain>
    </source>
</reference>
<feature type="region of interest" description="Disordered" evidence="1">
    <location>
        <begin position="56"/>
        <end position="76"/>
    </location>
</feature>
<protein>
    <submittedName>
        <fullName evidence="2">Uncharacterized protein</fullName>
    </submittedName>
</protein>
<dbReference type="EMBL" id="CH445327">
    <property type="protein sequence ID" value="EAT90318.1"/>
    <property type="molecule type" value="Genomic_DNA"/>
</dbReference>
<feature type="compositionally biased region" description="Pro residues" evidence="1">
    <location>
        <begin position="67"/>
        <end position="76"/>
    </location>
</feature>
<name>Q0V1K8_PHANO</name>
<evidence type="ECO:0000313" key="3">
    <source>
        <dbReference type="Proteomes" id="UP000001055"/>
    </source>
</evidence>
<dbReference type="Proteomes" id="UP000001055">
    <property type="component" value="Unassembled WGS sequence"/>
</dbReference>
<accession>Q0V1K8</accession>
<evidence type="ECO:0000313" key="2">
    <source>
        <dbReference type="EMBL" id="EAT90318.1"/>
    </source>
</evidence>
<gene>
    <name evidence="2" type="ORF">SNOG_02106</name>
</gene>
<dbReference type="InParanoid" id="Q0V1K8"/>
<sequence length="76" mass="8279">MDFDIACSRKAGTVDSLVARIGLERRSPNTLSAVRWFGGTIGNAPATNELSKMSRLKPGFVRRNQDPPNPPRGLVL</sequence>
<dbReference type="KEGG" id="pno:SNOG_02106"/>
<dbReference type="GeneID" id="5969573"/>
<evidence type="ECO:0000256" key="1">
    <source>
        <dbReference type="SAM" id="MobiDB-lite"/>
    </source>
</evidence>
<proteinExistence type="predicted"/>